<dbReference type="EMBL" id="JACGCM010002404">
    <property type="protein sequence ID" value="KAF6140079.1"/>
    <property type="molecule type" value="Genomic_DNA"/>
</dbReference>
<dbReference type="InterPro" id="IPR036322">
    <property type="entry name" value="WD40_repeat_dom_sf"/>
</dbReference>
<reference evidence="4 5" key="1">
    <citation type="journal article" date="2020" name="IScience">
        <title>Genome Sequencing of the Endangered Kingdonia uniflora (Circaeasteraceae, Ranunculales) Reveals Potential Mechanisms of Evolutionary Specialization.</title>
        <authorList>
            <person name="Sun Y."/>
            <person name="Deng T."/>
            <person name="Zhang A."/>
            <person name="Moore M.J."/>
            <person name="Landis J.B."/>
            <person name="Lin N."/>
            <person name="Zhang H."/>
            <person name="Zhang X."/>
            <person name="Huang J."/>
            <person name="Zhang X."/>
            <person name="Sun H."/>
            <person name="Wang H."/>
        </authorList>
    </citation>
    <scope>NUCLEOTIDE SEQUENCE [LARGE SCALE GENOMIC DNA]</scope>
    <source>
        <strain evidence="4">TB1705</strain>
        <tissue evidence="4">Leaf</tissue>
    </source>
</reference>
<evidence type="ECO:0000256" key="1">
    <source>
        <dbReference type="ARBA" id="ARBA00004123"/>
    </source>
</evidence>
<dbReference type="GO" id="GO:0051726">
    <property type="term" value="P:regulation of cell cycle"/>
    <property type="evidence" value="ECO:0007669"/>
    <property type="project" value="TreeGrafter"/>
</dbReference>
<comment type="caution">
    <text evidence="4">The sequence shown here is derived from an EMBL/GenBank/DDBJ whole genome shotgun (WGS) entry which is preliminary data.</text>
</comment>
<dbReference type="InterPro" id="IPR003889">
    <property type="entry name" value="FYrich_C"/>
</dbReference>
<sequence>MSNPNHGGKPDGLEIISIGALFEGSNDKKYWSSSRGKDRYPYPIGYHAIRTHIGFSYKMEIHEGLNGPLFVVTGADGESTRGQTPEIACEGIQKKGGIHAKLGHGKRFSCKIDGAELFGFRNPLVHRLLRELVSNVTGTAEQIPLSPSLSNREAIQDPEPQPYLLRAKARKKRNRKENWVHLNDDNYYTSSTSDEDERVHKYFGASLEHVGATSYVDRGNNAIIAEESSPLEAPKFTKGPKNSDLLQEHKSAGDEDSRMYFVAINLSNQEKQLDRSLGGDSQDCASIILKKDIDGETSTSSEPRTVKDCSICVPDTFDLLQVKIKRITYAVNFAHSAPESYKGSPCHIKDELAAPVAVVSGEMGMDSHPEEESITSSPNASSEKSDFDSVGRELAKSMMNFLLPQAVPLLKKKTSSKKRTTTRKTDISITDGDNFVAFAILKAPEKIYGPYNALEVNYPGKSEVLMPLEFSTKKGGNMLVDTFSGSDVHSSEDLKSIIPDSFEDERLENHLSHQKSSQSDIIEADQAPPDKRECNSDTSGLLGCVGDIGINENNGVLASDSHLGCISRNKRVFTETTCKDACIKFRENSLKRDSDLRVDDSVDKELEIVPDSTKDILGIEPSMLMPTQPPYFRGENKSESRIPNLVPANEKSSGLTSVSNSTKNLETTNSEVCKTQFGQYYYRRRRYKTTAPQSSNGCRDQVNSNTCGSQENVSTIGLSATRDKNPPCMVTSDISQKEVNVKITTINTSNASSKVHISGATSLTRKYNGPLSESIIFRNAIEGCVPEILSTPESLFTTEIVEAGPSNHTLSREVSFANKVKHGRPNTENGVLMPKELISDAVKDNNISSFVGPSISEVQQHEAKPKMVRESFVELVGCYVHPAPILSVQLSTQEANIHISVLCGLLADRAKSIFIYKVPIKQPRGVCPSFLGHSLIMLPTSKGTFCTEIALERLGLQFTPDGQYLVVPNSIKVPLCSELVEEFGLPSLDYTSPRIEELKKISNCATLVIGHNGFGEFVLWDISRRVILSRFSSPRTFVFQVLPVGLFGWESKKIAPSSLDVEDHIKEIMAASQIYFSKSSRNLPYLPNGEDIGIWLLVFASCDSESQNDYQTNGINASSNGCWRLALLVKDTVIFGRALDPRASTVNTIEGCGIIGTSDGLVYIWELSTGINLGNLLHFKGGNVSCITADQKSGLLAVAGEEGKLVVYAINSQGIQETLM</sequence>
<dbReference type="PANTHER" id="PTHR22715">
    <property type="entry name" value="TRANSFORMING GROWTH FACTOR BETA REGULATED GENE 1"/>
    <property type="match status" value="1"/>
</dbReference>
<dbReference type="Proteomes" id="UP000541444">
    <property type="component" value="Unassembled WGS sequence"/>
</dbReference>
<protein>
    <recommendedName>
        <fullName evidence="6">FYR C-terminal domain-containing protein</fullName>
    </recommendedName>
</protein>
<feature type="compositionally biased region" description="Polar residues" evidence="3">
    <location>
        <begin position="143"/>
        <end position="153"/>
    </location>
</feature>
<evidence type="ECO:0000256" key="2">
    <source>
        <dbReference type="ARBA" id="ARBA00023242"/>
    </source>
</evidence>
<comment type="subcellular location">
    <subcellularLocation>
        <location evidence="1">Nucleus</location>
    </subcellularLocation>
</comment>
<organism evidence="4 5">
    <name type="scientific">Kingdonia uniflora</name>
    <dbReference type="NCBI Taxonomy" id="39325"/>
    <lineage>
        <taxon>Eukaryota</taxon>
        <taxon>Viridiplantae</taxon>
        <taxon>Streptophyta</taxon>
        <taxon>Embryophyta</taxon>
        <taxon>Tracheophyta</taxon>
        <taxon>Spermatophyta</taxon>
        <taxon>Magnoliopsida</taxon>
        <taxon>Ranunculales</taxon>
        <taxon>Circaeasteraceae</taxon>
        <taxon>Kingdonia</taxon>
    </lineage>
</organism>
<evidence type="ECO:0000313" key="5">
    <source>
        <dbReference type="Proteomes" id="UP000541444"/>
    </source>
</evidence>
<evidence type="ECO:0008006" key="6">
    <source>
        <dbReference type="Google" id="ProtNLM"/>
    </source>
</evidence>
<proteinExistence type="predicted"/>
<keyword evidence="2" id="KW-0539">Nucleus</keyword>
<dbReference type="SUPFAM" id="SSF50978">
    <property type="entry name" value="WD40 repeat-like"/>
    <property type="match status" value="1"/>
</dbReference>
<dbReference type="Gene3D" id="2.130.10.10">
    <property type="entry name" value="YVTN repeat-like/Quinoprotein amine dehydrogenase"/>
    <property type="match status" value="1"/>
</dbReference>
<dbReference type="OrthoDB" id="1928087at2759"/>
<feature type="compositionally biased region" description="Polar residues" evidence="3">
    <location>
        <begin position="650"/>
        <end position="663"/>
    </location>
</feature>
<dbReference type="PROSITE" id="PS51542">
    <property type="entry name" value="FYRN"/>
    <property type="match status" value="1"/>
</dbReference>
<dbReference type="AlphaFoldDB" id="A0A7J7LC14"/>
<feature type="region of interest" description="Disordered" evidence="3">
    <location>
        <begin position="644"/>
        <end position="663"/>
    </location>
</feature>
<accession>A0A7J7LC14</accession>
<dbReference type="InterPro" id="IPR015943">
    <property type="entry name" value="WD40/YVTN_repeat-like_dom_sf"/>
</dbReference>
<evidence type="ECO:0000313" key="4">
    <source>
        <dbReference type="EMBL" id="KAF6140079.1"/>
    </source>
</evidence>
<dbReference type="Gene3D" id="3.30.160.360">
    <property type="match status" value="1"/>
</dbReference>
<dbReference type="InterPro" id="IPR040092">
    <property type="entry name" value="TBRG1"/>
</dbReference>
<feature type="region of interest" description="Disordered" evidence="3">
    <location>
        <begin position="364"/>
        <end position="389"/>
    </location>
</feature>
<name>A0A7J7LC14_9MAGN</name>
<dbReference type="PROSITE" id="PS51543">
    <property type="entry name" value="FYRC"/>
    <property type="match status" value="1"/>
</dbReference>
<gene>
    <name evidence="4" type="ORF">GIB67_001820</name>
</gene>
<dbReference type="InterPro" id="IPR003888">
    <property type="entry name" value="FYrich_N"/>
</dbReference>
<dbReference type="GO" id="GO:0140993">
    <property type="term" value="F:histone modifying activity"/>
    <property type="evidence" value="ECO:0007669"/>
    <property type="project" value="UniProtKB-ARBA"/>
</dbReference>
<feature type="region of interest" description="Disordered" evidence="3">
    <location>
        <begin position="143"/>
        <end position="162"/>
    </location>
</feature>
<dbReference type="GO" id="GO:0005634">
    <property type="term" value="C:nucleus"/>
    <property type="evidence" value="ECO:0007669"/>
    <property type="project" value="UniProtKB-SubCell"/>
</dbReference>
<evidence type="ECO:0000256" key="3">
    <source>
        <dbReference type="SAM" id="MobiDB-lite"/>
    </source>
</evidence>
<keyword evidence="5" id="KW-1185">Reference proteome</keyword>
<dbReference type="PANTHER" id="PTHR22715:SF1">
    <property type="entry name" value="DNA BINDING PROTEIN"/>
    <property type="match status" value="1"/>
</dbReference>